<dbReference type="OrthoDB" id="448954at2759"/>
<dbReference type="FunFam" id="2.40.10.10:FF:000068">
    <property type="entry name" value="transmembrane protease serine 2"/>
    <property type="match status" value="1"/>
</dbReference>
<dbReference type="SMART" id="SM00020">
    <property type="entry name" value="Tryp_SPc"/>
    <property type="match status" value="1"/>
</dbReference>
<dbReference type="PRINTS" id="PR00722">
    <property type="entry name" value="CHYMOTRYPSIN"/>
</dbReference>
<feature type="domain" description="Peptidase S1" evidence="3">
    <location>
        <begin position="4"/>
        <end position="236"/>
    </location>
</feature>
<gene>
    <name evidence="4" type="ORF">HCN44_001603</name>
</gene>
<dbReference type="GO" id="GO:0006508">
    <property type="term" value="P:proteolysis"/>
    <property type="evidence" value="ECO:0007669"/>
    <property type="project" value="InterPro"/>
</dbReference>
<organism evidence="4 5">
    <name type="scientific">Aphidius gifuensis</name>
    <name type="common">Parasitoid wasp</name>
    <dbReference type="NCBI Taxonomy" id="684658"/>
    <lineage>
        <taxon>Eukaryota</taxon>
        <taxon>Metazoa</taxon>
        <taxon>Ecdysozoa</taxon>
        <taxon>Arthropoda</taxon>
        <taxon>Hexapoda</taxon>
        <taxon>Insecta</taxon>
        <taxon>Pterygota</taxon>
        <taxon>Neoptera</taxon>
        <taxon>Endopterygota</taxon>
        <taxon>Hymenoptera</taxon>
        <taxon>Apocrita</taxon>
        <taxon>Ichneumonoidea</taxon>
        <taxon>Braconidae</taxon>
        <taxon>Aphidiinae</taxon>
        <taxon>Aphidius</taxon>
    </lineage>
</organism>
<dbReference type="CDD" id="cd00190">
    <property type="entry name" value="Tryp_SPc"/>
    <property type="match status" value="1"/>
</dbReference>
<accession>A0A834XRU2</accession>
<sequence>MNKIIGGRTAYIDEFPHQVSVLYREHHMCGGSILTNNYVLTSATCIMYDLVVVTANLRIFTGTNDRLQRDFTGQYHNVALIIYNPLYSPRLFWHNDLAILKLETPIIYTRYCKNIELPFKIIRPCMKLDTCGWAHESSMTTRYLQKIEMKVLSQSNCYDYLISFTALNPIPVHTQACAKTEHQTISATLGDGGSGMVSNKFKTIVGVISIMFVNKADTIVFTDVHFYKDWIRNTISQ</sequence>
<evidence type="ECO:0000313" key="5">
    <source>
        <dbReference type="Proteomes" id="UP000639338"/>
    </source>
</evidence>
<dbReference type="InterPro" id="IPR051487">
    <property type="entry name" value="Ser/Thr_Proteases_Immune/Dev"/>
</dbReference>
<evidence type="ECO:0000313" key="4">
    <source>
        <dbReference type="EMBL" id="KAF7992278.1"/>
    </source>
</evidence>
<comment type="similarity">
    <text evidence="2">Belongs to the peptidase S1 family. CLIP subfamily.</text>
</comment>
<dbReference type="InterPro" id="IPR001254">
    <property type="entry name" value="Trypsin_dom"/>
</dbReference>
<comment type="caution">
    <text evidence="4">The sequence shown here is derived from an EMBL/GenBank/DDBJ whole genome shotgun (WGS) entry which is preliminary data.</text>
</comment>
<name>A0A834XRU2_APHGI</name>
<dbReference type="InterPro" id="IPR043504">
    <property type="entry name" value="Peptidase_S1_PA_chymotrypsin"/>
</dbReference>
<dbReference type="Pfam" id="PF00089">
    <property type="entry name" value="Trypsin"/>
    <property type="match status" value="1"/>
</dbReference>
<dbReference type="AlphaFoldDB" id="A0A834XRU2"/>
<evidence type="ECO:0000259" key="3">
    <source>
        <dbReference type="PROSITE" id="PS50240"/>
    </source>
</evidence>
<evidence type="ECO:0000256" key="1">
    <source>
        <dbReference type="ARBA" id="ARBA00023157"/>
    </source>
</evidence>
<dbReference type="SUPFAM" id="SSF50494">
    <property type="entry name" value="Trypsin-like serine proteases"/>
    <property type="match status" value="1"/>
</dbReference>
<reference evidence="4 5" key="1">
    <citation type="submission" date="2020-08" db="EMBL/GenBank/DDBJ databases">
        <title>Aphidius gifuensis genome sequencing and assembly.</title>
        <authorList>
            <person name="Du Z."/>
        </authorList>
    </citation>
    <scope>NUCLEOTIDE SEQUENCE [LARGE SCALE GENOMIC DNA]</scope>
    <source>
        <strain evidence="4">YNYX2018</strain>
        <tissue evidence="4">Adults</tissue>
    </source>
</reference>
<dbReference type="PROSITE" id="PS50240">
    <property type="entry name" value="TRYPSIN_DOM"/>
    <property type="match status" value="1"/>
</dbReference>
<dbReference type="Proteomes" id="UP000639338">
    <property type="component" value="Unassembled WGS sequence"/>
</dbReference>
<dbReference type="InterPro" id="IPR009003">
    <property type="entry name" value="Peptidase_S1_PA"/>
</dbReference>
<dbReference type="Gene3D" id="2.40.10.10">
    <property type="entry name" value="Trypsin-like serine proteases"/>
    <property type="match status" value="1"/>
</dbReference>
<evidence type="ECO:0000256" key="2">
    <source>
        <dbReference type="ARBA" id="ARBA00024195"/>
    </source>
</evidence>
<protein>
    <recommendedName>
        <fullName evidence="3">Peptidase S1 domain-containing protein</fullName>
    </recommendedName>
</protein>
<dbReference type="EMBL" id="JACMRX010000003">
    <property type="protein sequence ID" value="KAF7992278.1"/>
    <property type="molecule type" value="Genomic_DNA"/>
</dbReference>
<dbReference type="PANTHER" id="PTHR24256">
    <property type="entry name" value="TRYPTASE-RELATED"/>
    <property type="match status" value="1"/>
</dbReference>
<dbReference type="InterPro" id="IPR001314">
    <property type="entry name" value="Peptidase_S1A"/>
</dbReference>
<proteinExistence type="inferred from homology"/>
<keyword evidence="1" id="KW-1015">Disulfide bond</keyword>
<keyword evidence="5" id="KW-1185">Reference proteome</keyword>
<dbReference type="GO" id="GO:0004252">
    <property type="term" value="F:serine-type endopeptidase activity"/>
    <property type="evidence" value="ECO:0007669"/>
    <property type="project" value="InterPro"/>
</dbReference>